<evidence type="ECO:0000256" key="2">
    <source>
        <dbReference type="SAM" id="Phobius"/>
    </source>
</evidence>
<dbReference type="KEGG" id="ccho:CCHOA_04480"/>
<dbReference type="RefSeq" id="WP_123927227.1">
    <property type="nucleotide sequence ID" value="NZ_CP033896.1"/>
</dbReference>
<proteinExistence type="predicted"/>
<keyword evidence="2" id="KW-1133">Transmembrane helix</keyword>
<organism evidence="4 5">
    <name type="scientific">Corynebacterium choanae</name>
    <dbReference type="NCBI Taxonomy" id="1862358"/>
    <lineage>
        <taxon>Bacteria</taxon>
        <taxon>Bacillati</taxon>
        <taxon>Actinomycetota</taxon>
        <taxon>Actinomycetes</taxon>
        <taxon>Mycobacteriales</taxon>
        <taxon>Corynebacteriaceae</taxon>
        <taxon>Corynebacterium</taxon>
    </lineage>
</organism>
<feature type="compositionally biased region" description="Low complexity" evidence="1">
    <location>
        <begin position="41"/>
        <end position="51"/>
    </location>
</feature>
<evidence type="ECO:0000256" key="1">
    <source>
        <dbReference type="SAM" id="MobiDB-lite"/>
    </source>
</evidence>
<evidence type="ECO:0000313" key="5">
    <source>
        <dbReference type="Proteomes" id="UP000269019"/>
    </source>
</evidence>
<protein>
    <recommendedName>
        <fullName evidence="6">Secreted protein</fullName>
    </recommendedName>
</protein>
<name>A0A3G6JB70_9CORY</name>
<feature type="compositionally biased region" description="Polar residues" evidence="1">
    <location>
        <begin position="61"/>
        <end position="86"/>
    </location>
</feature>
<keyword evidence="2" id="KW-0812">Transmembrane</keyword>
<evidence type="ECO:0000313" key="4">
    <source>
        <dbReference type="EMBL" id="AZA13304.1"/>
    </source>
</evidence>
<keyword evidence="2" id="KW-0472">Membrane</keyword>
<gene>
    <name evidence="4" type="ORF">CCHOA_04480</name>
</gene>
<keyword evidence="5" id="KW-1185">Reference proteome</keyword>
<keyword evidence="3" id="KW-0732">Signal</keyword>
<sequence length="125" mass="12910" precursor="true">MAIRRMQMSVVAAATALTVAIAGVPAAQAVEGTKVEVSRDGSSGFNFNSSGKDVRGEEHANQVNSSRDGFTSSNATGEQAAKQQQSKNDDLSSDSTIKTLVTVLAVAAIFVAGYNYAVVGGMLPR</sequence>
<feature type="region of interest" description="Disordered" evidence="1">
    <location>
        <begin position="38"/>
        <end position="93"/>
    </location>
</feature>
<feature type="chain" id="PRO_5018215969" description="Secreted protein" evidence="3">
    <location>
        <begin position="30"/>
        <end position="125"/>
    </location>
</feature>
<evidence type="ECO:0000256" key="3">
    <source>
        <dbReference type="SAM" id="SignalP"/>
    </source>
</evidence>
<dbReference type="AlphaFoldDB" id="A0A3G6JB70"/>
<feature type="transmembrane region" description="Helical" evidence="2">
    <location>
        <begin position="100"/>
        <end position="123"/>
    </location>
</feature>
<evidence type="ECO:0008006" key="6">
    <source>
        <dbReference type="Google" id="ProtNLM"/>
    </source>
</evidence>
<reference evidence="4 5" key="1">
    <citation type="submission" date="2018-11" db="EMBL/GenBank/DDBJ databases">
        <authorList>
            <person name="Kleinhagauer T."/>
            <person name="Glaeser S.P."/>
            <person name="Spergser J."/>
            <person name="Ruckert C."/>
            <person name="Kaempfer P."/>
            <person name="Busse H.-J."/>
        </authorList>
    </citation>
    <scope>NUCLEOTIDE SEQUENCE [LARGE SCALE GENOMIC DNA]</scope>
    <source>
        <strain evidence="4 5">200CH</strain>
    </source>
</reference>
<dbReference type="Proteomes" id="UP000269019">
    <property type="component" value="Chromosome"/>
</dbReference>
<accession>A0A3G6JB70</accession>
<dbReference type="EMBL" id="CP033896">
    <property type="protein sequence ID" value="AZA13304.1"/>
    <property type="molecule type" value="Genomic_DNA"/>
</dbReference>
<feature type="signal peptide" evidence="3">
    <location>
        <begin position="1"/>
        <end position="29"/>
    </location>
</feature>